<evidence type="ECO:0000313" key="2">
    <source>
        <dbReference type="EMBL" id="GKT13778.1"/>
    </source>
</evidence>
<dbReference type="Proteomes" id="UP001057375">
    <property type="component" value="Unassembled WGS sequence"/>
</dbReference>
<evidence type="ECO:0000313" key="3">
    <source>
        <dbReference type="Proteomes" id="UP001057375"/>
    </source>
</evidence>
<evidence type="ECO:0000256" key="1">
    <source>
        <dbReference type="SAM" id="MobiDB-lite"/>
    </source>
</evidence>
<gene>
    <name evidence="2" type="ORF">ADUPG1_010332</name>
</gene>
<reference evidence="2" key="1">
    <citation type="submission" date="2022-03" db="EMBL/GenBank/DDBJ databases">
        <title>Draft genome sequence of Aduncisulcus paluster, a free-living microaerophilic Fornicata.</title>
        <authorList>
            <person name="Yuyama I."/>
            <person name="Kume K."/>
            <person name="Tamura T."/>
            <person name="Inagaki Y."/>
            <person name="Hashimoto T."/>
        </authorList>
    </citation>
    <scope>NUCLEOTIDE SEQUENCE</scope>
    <source>
        <strain evidence="2">NY0171</strain>
    </source>
</reference>
<sequence length="346" mass="39117">PEAFEPRHVREDVMTDICNAIEMVLFNKTSLNKVIEECYRVYSEYYEAFFEDGLSRLSESGMWVAKKYASDHKIKLPSPGKTKPSSKPADDADLDGVDDLDLEDEGDLSFVAPVCFETVAKELWHAFKIPPSCLFPAESSFFTLVPSFPRARRLFLQAMLVPYPTLFMNNLERVRECIHQEANENSDILKARGITIPKGEGMLARDVMAELFSVALADMFLWLRQAGSEALQQKMMDISKHFDPISTKCPTAASPEDAGDGEADAFRCLTQDQLDKMCVSGPGDYLLRCWISTECLWDESWMKTAYSYLPLMMDELVARVGGAADIYTQMRVKEKTGDKKDEGKRK</sequence>
<comment type="caution">
    <text evidence="2">The sequence shown here is derived from an EMBL/GenBank/DDBJ whole genome shotgun (WGS) entry which is preliminary data.</text>
</comment>
<accession>A0ABQ5JQY6</accession>
<feature type="compositionally biased region" description="Low complexity" evidence="1">
    <location>
        <begin position="76"/>
        <end position="87"/>
    </location>
</feature>
<dbReference type="EMBL" id="BQXS01011540">
    <property type="protein sequence ID" value="GKT13778.1"/>
    <property type="molecule type" value="Genomic_DNA"/>
</dbReference>
<feature type="non-terminal residue" evidence="2">
    <location>
        <position position="1"/>
    </location>
</feature>
<protein>
    <submittedName>
        <fullName evidence="2">Uncharacterized protein</fullName>
    </submittedName>
</protein>
<feature type="region of interest" description="Disordered" evidence="1">
    <location>
        <begin position="75"/>
        <end position="96"/>
    </location>
</feature>
<proteinExistence type="predicted"/>
<keyword evidence="3" id="KW-1185">Reference proteome</keyword>
<name>A0ABQ5JQY6_9EUKA</name>
<organism evidence="2 3">
    <name type="scientific">Aduncisulcus paluster</name>
    <dbReference type="NCBI Taxonomy" id="2918883"/>
    <lineage>
        <taxon>Eukaryota</taxon>
        <taxon>Metamonada</taxon>
        <taxon>Carpediemonas-like organisms</taxon>
        <taxon>Aduncisulcus</taxon>
    </lineage>
</organism>